<sequence>MARAKRPAAGTNRPSNAMDGGAWWRVCCRTPRRTPLEETLGEERLAMLQGIPAKTVTVLTACLVRVSG</sequence>
<proteinExistence type="predicted"/>
<comment type="caution">
    <text evidence="2">The sequence shown here is derived from an EMBL/GenBank/DDBJ whole genome shotgun (WGS) entry which is preliminary data.</text>
</comment>
<dbReference type="EMBL" id="JBHRTI010000003">
    <property type="protein sequence ID" value="MFC3147050.1"/>
    <property type="molecule type" value="Genomic_DNA"/>
</dbReference>
<evidence type="ECO:0000313" key="2">
    <source>
        <dbReference type="EMBL" id="MFC3147050.1"/>
    </source>
</evidence>
<feature type="region of interest" description="Disordered" evidence="1">
    <location>
        <begin position="1"/>
        <end position="20"/>
    </location>
</feature>
<evidence type="ECO:0000256" key="1">
    <source>
        <dbReference type="SAM" id="MobiDB-lite"/>
    </source>
</evidence>
<reference evidence="3" key="1">
    <citation type="journal article" date="2019" name="Int. J. Syst. Evol. Microbiol.">
        <title>The Global Catalogue of Microorganisms (GCM) 10K type strain sequencing project: providing services to taxonomists for standard genome sequencing and annotation.</title>
        <authorList>
            <consortium name="The Broad Institute Genomics Platform"/>
            <consortium name="The Broad Institute Genome Sequencing Center for Infectious Disease"/>
            <person name="Wu L."/>
            <person name="Ma J."/>
        </authorList>
    </citation>
    <scope>NUCLEOTIDE SEQUENCE [LARGE SCALE GENOMIC DNA]</scope>
    <source>
        <strain evidence="3">KCTC 52168</strain>
    </source>
</reference>
<organism evidence="2 3">
    <name type="scientific">Piscinibacterium candidicorallinum</name>
    <dbReference type="NCBI Taxonomy" id="1793872"/>
    <lineage>
        <taxon>Bacteria</taxon>
        <taxon>Pseudomonadati</taxon>
        <taxon>Pseudomonadota</taxon>
        <taxon>Betaproteobacteria</taxon>
        <taxon>Burkholderiales</taxon>
        <taxon>Piscinibacterium</taxon>
    </lineage>
</organism>
<dbReference type="RefSeq" id="WP_377301756.1">
    <property type="nucleotide sequence ID" value="NZ_CP180191.1"/>
</dbReference>
<protein>
    <submittedName>
        <fullName evidence="2">Uncharacterized protein</fullName>
    </submittedName>
</protein>
<evidence type="ECO:0000313" key="3">
    <source>
        <dbReference type="Proteomes" id="UP001595556"/>
    </source>
</evidence>
<gene>
    <name evidence="2" type="ORF">ACFOEN_05275</name>
</gene>
<name>A0ABV7H491_9BURK</name>
<dbReference type="Proteomes" id="UP001595556">
    <property type="component" value="Unassembled WGS sequence"/>
</dbReference>
<keyword evidence="3" id="KW-1185">Reference proteome</keyword>
<accession>A0ABV7H491</accession>